<keyword evidence="4" id="KW-1185">Reference proteome</keyword>
<evidence type="ECO:0000256" key="1">
    <source>
        <dbReference type="SAM" id="MobiDB-lite"/>
    </source>
</evidence>
<dbReference type="EMBL" id="CP028136">
    <property type="protein sequence ID" value="AVR44745.1"/>
    <property type="molecule type" value="Genomic_DNA"/>
</dbReference>
<accession>A0A2R3Z3A7</accession>
<organism evidence="3 4">
    <name type="scientific">Christiangramia fulva</name>
    <dbReference type="NCBI Taxonomy" id="2126553"/>
    <lineage>
        <taxon>Bacteria</taxon>
        <taxon>Pseudomonadati</taxon>
        <taxon>Bacteroidota</taxon>
        <taxon>Flavobacteriia</taxon>
        <taxon>Flavobacteriales</taxon>
        <taxon>Flavobacteriaceae</taxon>
        <taxon>Christiangramia</taxon>
    </lineage>
</organism>
<protein>
    <recommendedName>
        <fullName evidence="5">Lipoprotein</fullName>
    </recommendedName>
</protein>
<evidence type="ECO:0000313" key="4">
    <source>
        <dbReference type="Proteomes" id="UP000241507"/>
    </source>
</evidence>
<dbReference type="KEGG" id="grs:C7S20_05400"/>
<evidence type="ECO:0000256" key="2">
    <source>
        <dbReference type="SAM" id="SignalP"/>
    </source>
</evidence>
<reference evidence="4" key="1">
    <citation type="submission" date="2018-03" db="EMBL/GenBank/DDBJ databases">
        <title>Gramella fulva sp. nov., isolated from a dry surface of tidal flat.</title>
        <authorList>
            <person name="Hwang S.H."/>
            <person name="Hwang W.M."/>
            <person name="Kang K."/>
            <person name="Ahn T.-Y."/>
        </authorList>
    </citation>
    <scope>NUCLEOTIDE SEQUENCE [LARGE SCALE GENOMIC DNA]</scope>
    <source>
        <strain evidence="4">SH35</strain>
    </source>
</reference>
<feature type="region of interest" description="Disordered" evidence="1">
    <location>
        <begin position="29"/>
        <end position="53"/>
    </location>
</feature>
<sequence length="92" mass="9940">MPLKKYKNIFLVFLFSLGMALACYAQEPPPPGKARGHGPPCDPGTTQGNPQRPGIPPPVGLCLPIDDYVYLLMAVGVMYGCYKMRKIDISGG</sequence>
<keyword evidence="2" id="KW-0732">Signal</keyword>
<dbReference type="PROSITE" id="PS51257">
    <property type="entry name" value="PROKAR_LIPOPROTEIN"/>
    <property type="match status" value="1"/>
</dbReference>
<evidence type="ECO:0008006" key="5">
    <source>
        <dbReference type="Google" id="ProtNLM"/>
    </source>
</evidence>
<gene>
    <name evidence="3" type="ORF">C7S20_05400</name>
</gene>
<evidence type="ECO:0000313" key="3">
    <source>
        <dbReference type="EMBL" id="AVR44745.1"/>
    </source>
</evidence>
<dbReference type="RefSeq" id="WP_107011523.1">
    <property type="nucleotide sequence ID" value="NZ_CP028136.1"/>
</dbReference>
<name>A0A2R3Z3A7_9FLAO</name>
<proteinExistence type="predicted"/>
<dbReference type="AlphaFoldDB" id="A0A2R3Z3A7"/>
<dbReference type="Proteomes" id="UP000241507">
    <property type="component" value="Chromosome"/>
</dbReference>
<feature type="signal peptide" evidence="2">
    <location>
        <begin position="1"/>
        <end position="25"/>
    </location>
</feature>
<feature type="chain" id="PRO_5015330093" description="Lipoprotein" evidence="2">
    <location>
        <begin position="26"/>
        <end position="92"/>
    </location>
</feature>
<dbReference type="OrthoDB" id="1448361at2"/>